<keyword evidence="2" id="KW-0472">Membrane</keyword>
<gene>
    <name evidence="3" type="ORF">MNOR_LOCUS39711</name>
</gene>
<dbReference type="EMBL" id="CAXKWB010107482">
    <property type="protein sequence ID" value="CAL4229961.1"/>
    <property type="molecule type" value="Genomic_DNA"/>
</dbReference>
<keyword evidence="4" id="KW-1185">Reference proteome</keyword>
<protein>
    <submittedName>
        <fullName evidence="3">Uncharacterized protein</fullName>
    </submittedName>
</protein>
<dbReference type="Proteomes" id="UP001497623">
    <property type="component" value="Unassembled WGS sequence"/>
</dbReference>
<feature type="non-terminal residue" evidence="3">
    <location>
        <position position="1"/>
    </location>
</feature>
<feature type="region of interest" description="Disordered" evidence="1">
    <location>
        <begin position="148"/>
        <end position="173"/>
    </location>
</feature>
<organism evidence="3 4">
    <name type="scientific">Meganyctiphanes norvegica</name>
    <name type="common">Northern krill</name>
    <name type="synonym">Thysanopoda norvegica</name>
    <dbReference type="NCBI Taxonomy" id="48144"/>
    <lineage>
        <taxon>Eukaryota</taxon>
        <taxon>Metazoa</taxon>
        <taxon>Ecdysozoa</taxon>
        <taxon>Arthropoda</taxon>
        <taxon>Crustacea</taxon>
        <taxon>Multicrustacea</taxon>
        <taxon>Malacostraca</taxon>
        <taxon>Eumalacostraca</taxon>
        <taxon>Eucarida</taxon>
        <taxon>Euphausiacea</taxon>
        <taxon>Euphausiidae</taxon>
        <taxon>Meganyctiphanes</taxon>
    </lineage>
</organism>
<keyword evidence="2" id="KW-1133">Transmembrane helix</keyword>
<sequence>VASSSTCSVILLMLVSTVQFLVAMVMQPILLVFVITFARMSASDSFNLTCYNCHDDPDGGSYTYTPYDPDCGHFYYNGNTDERVDAGLTCVTVIENSGYVTRGIYMSPGHADGECYYGSSYTRCHCTGDSCNTASYCEQCRYPKPTPSTTEVTTHPTSKSTIGTTEATSLTTKEPISTTTDDIAITTTNQLEWLKCYNCIDCSSVDESTPVIEDENFITCVTIMVVISKEVDVVRGGSYDEYVDGECVQHSEIFSCWCTSNLCNDKKFGHIQEILD</sequence>
<feature type="non-terminal residue" evidence="3">
    <location>
        <position position="276"/>
    </location>
</feature>
<accession>A0AAV2SNT2</accession>
<feature type="compositionally biased region" description="Low complexity" evidence="1">
    <location>
        <begin position="148"/>
        <end position="161"/>
    </location>
</feature>
<feature type="transmembrane region" description="Helical" evidence="2">
    <location>
        <begin position="12"/>
        <end position="38"/>
    </location>
</feature>
<name>A0AAV2SNT2_MEGNR</name>
<keyword evidence="2" id="KW-0812">Transmembrane</keyword>
<evidence type="ECO:0000256" key="1">
    <source>
        <dbReference type="SAM" id="MobiDB-lite"/>
    </source>
</evidence>
<evidence type="ECO:0000313" key="4">
    <source>
        <dbReference type="Proteomes" id="UP001497623"/>
    </source>
</evidence>
<proteinExistence type="predicted"/>
<evidence type="ECO:0000313" key="3">
    <source>
        <dbReference type="EMBL" id="CAL4229961.1"/>
    </source>
</evidence>
<dbReference type="AlphaFoldDB" id="A0AAV2SNT2"/>
<comment type="caution">
    <text evidence="3">The sequence shown here is derived from an EMBL/GenBank/DDBJ whole genome shotgun (WGS) entry which is preliminary data.</text>
</comment>
<evidence type="ECO:0000256" key="2">
    <source>
        <dbReference type="SAM" id="Phobius"/>
    </source>
</evidence>
<reference evidence="3 4" key="1">
    <citation type="submission" date="2024-05" db="EMBL/GenBank/DDBJ databases">
        <authorList>
            <person name="Wallberg A."/>
        </authorList>
    </citation>
    <scope>NUCLEOTIDE SEQUENCE [LARGE SCALE GENOMIC DNA]</scope>
</reference>
<feature type="compositionally biased region" description="Polar residues" evidence="1">
    <location>
        <begin position="162"/>
        <end position="173"/>
    </location>
</feature>